<accession>A0A8R1USE4</accession>
<feature type="region of interest" description="Disordered" evidence="1">
    <location>
        <begin position="232"/>
        <end position="322"/>
    </location>
</feature>
<proteinExistence type="predicted"/>
<feature type="region of interest" description="Disordered" evidence="1">
    <location>
        <begin position="51"/>
        <end position="75"/>
    </location>
</feature>
<protein>
    <submittedName>
        <fullName evidence="2">Uncharacterized protein</fullName>
    </submittedName>
</protein>
<gene>
    <name evidence="2" type="primary">WBGene00277703</name>
</gene>
<accession>A0A2A6BJY2</accession>
<feature type="compositionally biased region" description="Low complexity" evidence="1">
    <location>
        <begin position="336"/>
        <end position="370"/>
    </location>
</feature>
<feature type="compositionally biased region" description="Low complexity" evidence="1">
    <location>
        <begin position="247"/>
        <end position="262"/>
    </location>
</feature>
<dbReference type="AlphaFoldDB" id="A0A2A6BJY2"/>
<sequence length="402" mass="43334">MHTPPLTSSSGLYKPLPPLFHPFTSRHSTRLPHLASSPTFFDLDMANVENTQRSDREDATPPSSPRSTQSNSSLCSEISEGRFEIDKQIGIEANSTGMYTLVLWSDGSTQWLPISNMNYAKDKTNKAGLILFIAGMLFIDPEHQFPRQFEVYFGYLKIDIAGMRQEARDVKAYKPGKCSVRKVSGRRKKLTPDELKEQARKEKAIKDAKMFAEFWAKFEKENKEAFVIPGKYRSKKKANRGRRGQSRARTPAARTPTGRAAPHVSPSPSPTGLPHKRIMTKIAVAQRQGRSTKAATKSGTATKAETSTKAFSGAGKTTGTNKVAIGSSTASAAAASTSVKTKGGKGKPSTKVFNGTGRTTGTTTNGTTVTSAAQSKRGGKTGGTHTAASGKSTKKTGQKKGK</sequence>
<dbReference type="EnsemblMetazoa" id="PPA39334.1">
    <property type="protein sequence ID" value="PPA39334.1"/>
    <property type="gene ID" value="WBGene00277703"/>
</dbReference>
<evidence type="ECO:0000313" key="2">
    <source>
        <dbReference type="EnsemblMetazoa" id="PPA39334.1"/>
    </source>
</evidence>
<dbReference type="Proteomes" id="UP000005239">
    <property type="component" value="Unassembled WGS sequence"/>
</dbReference>
<feature type="compositionally biased region" description="Basic residues" evidence="1">
    <location>
        <begin position="232"/>
        <end position="246"/>
    </location>
</feature>
<reference evidence="2" key="2">
    <citation type="submission" date="2022-06" db="UniProtKB">
        <authorList>
            <consortium name="EnsemblMetazoa"/>
        </authorList>
    </citation>
    <scope>IDENTIFICATION</scope>
    <source>
        <strain evidence="2">PS312</strain>
    </source>
</reference>
<reference evidence="3" key="1">
    <citation type="journal article" date="2008" name="Nat. Genet.">
        <title>The Pristionchus pacificus genome provides a unique perspective on nematode lifestyle and parasitism.</title>
        <authorList>
            <person name="Dieterich C."/>
            <person name="Clifton S.W."/>
            <person name="Schuster L.N."/>
            <person name="Chinwalla A."/>
            <person name="Delehaunty K."/>
            <person name="Dinkelacker I."/>
            <person name="Fulton L."/>
            <person name="Fulton R."/>
            <person name="Godfrey J."/>
            <person name="Minx P."/>
            <person name="Mitreva M."/>
            <person name="Roeseler W."/>
            <person name="Tian H."/>
            <person name="Witte H."/>
            <person name="Yang S.P."/>
            <person name="Wilson R.K."/>
            <person name="Sommer R.J."/>
        </authorList>
    </citation>
    <scope>NUCLEOTIDE SEQUENCE [LARGE SCALE GENOMIC DNA]</scope>
    <source>
        <strain evidence="3">PS312</strain>
    </source>
</reference>
<evidence type="ECO:0000313" key="3">
    <source>
        <dbReference type="Proteomes" id="UP000005239"/>
    </source>
</evidence>
<evidence type="ECO:0000256" key="1">
    <source>
        <dbReference type="SAM" id="MobiDB-lite"/>
    </source>
</evidence>
<feature type="compositionally biased region" description="Basic residues" evidence="1">
    <location>
        <begin position="392"/>
        <end position="402"/>
    </location>
</feature>
<organism evidence="2 3">
    <name type="scientific">Pristionchus pacificus</name>
    <name type="common">Parasitic nematode worm</name>
    <dbReference type="NCBI Taxonomy" id="54126"/>
    <lineage>
        <taxon>Eukaryota</taxon>
        <taxon>Metazoa</taxon>
        <taxon>Ecdysozoa</taxon>
        <taxon>Nematoda</taxon>
        <taxon>Chromadorea</taxon>
        <taxon>Rhabditida</taxon>
        <taxon>Rhabditina</taxon>
        <taxon>Diplogasteromorpha</taxon>
        <taxon>Diplogasteroidea</taxon>
        <taxon>Neodiplogasteridae</taxon>
        <taxon>Pristionchus</taxon>
    </lineage>
</organism>
<keyword evidence="3" id="KW-1185">Reference proteome</keyword>
<name>A0A2A6BJY2_PRIPA</name>
<feature type="compositionally biased region" description="Low complexity" evidence="1">
    <location>
        <begin position="291"/>
        <end position="312"/>
    </location>
</feature>
<feature type="region of interest" description="Disordered" evidence="1">
    <location>
        <begin position="336"/>
        <end position="402"/>
    </location>
</feature>